<dbReference type="EMBL" id="BAABGJ010000009">
    <property type="protein sequence ID" value="GAA4334626.1"/>
    <property type="molecule type" value="Genomic_DNA"/>
</dbReference>
<protein>
    <recommendedName>
        <fullName evidence="2 4">Biotin carboxyl carrier protein of acetyl-CoA carboxylase</fullName>
    </recommendedName>
</protein>
<comment type="pathway">
    <text evidence="4">Lipid metabolism; fatty acid biosynthesis.</text>
</comment>
<dbReference type="Proteomes" id="UP001500975">
    <property type="component" value="Unassembled WGS sequence"/>
</dbReference>
<dbReference type="CDD" id="cd06850">
    <property type="entry name" value="biotinyl_domain"/>
    <property type="match status" value="1"/>
</dbReference>
<feature type="domain" description="Lipoyl-binding" evidence="5">
    <location>
        <begin position="66"/>
        <end position="140"/>
    </location>
</feature>
<dbReference type="Pfam" id="PF00364">
    <property type="entry name" value="Biotin_lipoyl"/>
    <property type="match status" value="1"/>
</dbReference>
<keyword evidence="7" id="KW-1185">Reference proteome</keyword>
<keyword evidence="4" id="KW-0443">Lipid metabolism</keyword>
<evidence type="ECO:0000313" key="6">
    <source>
        <dbReference type="EMBL" id="GAA4334626.1"/>
    </source>
</evidence>
<dbReference type="InterPro" id="IPR050709">
    <property type="entry name" value="Biotin_Carboxyl_Carrier/Decarb"/>
</dbReference>
<reference evidence="7" key="1">
    <citation type="journal article" date="2019" name="Int. J. Syst. Evol. Microbiol.">
        <title>The Global Catalogue of Microorganisms (GCM) 10K type strain sequencing project: providing services to taxonomists for standard genome sequencing and annotation.</title>
        <authorList>
            <consortium name="The Broad Institute Genomics Platform"/>
            <consortium name="The Broad Institute Genome Sequencing Center for Infectious Disease"/>
            <person name="Wu L."/>
            <person name="Ma J."/>
        </authorList>
    </citation>
    <scope>NUCLEOTIDE SEQUENCE [LARGE SCALE GENOMIC DNA]</scope>
    <source>
        <strain evidence="7">JCM 17804</strain>
    </source>
</reference>
<dbReference type="SUPFAM" id="SSF51230">
    <property type="entry name" value="Single hybrid motif"/>
    <property type="match status" value="1"/>
</dbReference>
<dbReference type="PANTHER" id="PTHR45266:SF3">
    <property type="entry name" value="OXALOACETATE DECARBOXYLASE ALPHA CHAIN"/>
    <property type="match status" value="1"/>
</dbReference>
<dbReference type="RefSeq" id="WP_345536374.1">
    <property type="nucleotide sequence ID" value="NZ_BAABGJ010000009.1"/>
</dbReference>
<evidence type="ECO:0000256" key="4">
    <source>
        <dbReference type="RuleBase" id="RU364072"/>
    </source>
</evidence>
<evidence type="ECO:0000256" key="1">
    <source>
        <dbReference type="ARBA" id="ARBA00003761"/>
    </source>
</evidence>
<comment type="function">
    <text evidence="1 4">This protein is a component of the acetyl coenzyme A carboxylase complex; first, biotin carboxylase catalyzes the carboxylation of the carrier protein and then the transcarboxylase transfers the carboxyl group to form malonyl-CoA.</text>
</comment>
<evidence type="ECO:0000259" key="5">
    <source>
        <dbReference type="PROSITE" id="PS50968"/>
    </source>
</evidence>
<organism evidence="6 7">
    <name type="scientific">Variovorax defluvii</name>
    <dbReference type="NCBI Taxonomy" id="913761"/>
    <lineage>
        <taxon>Bacteria</taxon>
        <taxon>Pseudomonadati</taxon>
        <taxon>Pseudomonadota</taxon>
        <taxon>Betaproteobacteria</taxon>
        <taxon>Burkholderiales</taxon>
        <taxon>Comamonadaceae</taxon>
        <taxon>Variovorax</taxon>
    </lineage>
</organism>
<keyword evidence="4" id="KW-0276">Fatty acid metabolism</keyword>
<dbReference type="Gene3D" id="2.40.50.100">
    <property type="match status" value="1"/>
</dbReference>
<keyword evidence="4" id="KW-0275">Fatty acid biosynthesis</keyword>
<proteinExistence type="predicted"/>
<dbReference type="InterPro" id="IPR001249">
    <property type="entry name" value="AcCoA_biotinCC"/>
</dbReference>
<comment type="caution">
    <text evidence="6">The sequence shown here is derived from an EMBL/GenBank/DDBJ whole genome shotgun (WGS) entry which is preliminary data.</text>
</comment>
<dbReference type="PANTHER" id="PTHR45266">
    <property type="entry name" value="OXALOACETATE DECARBOXYLASE ALPHA CHAIN"/>
    <property type="match status" value="1"/>
</dbReference>
<dbReference type="PRINTS" id="PR01071">
    <property type="entry name" value="ACOABIOTINCC"/>
</dbReference>
<evidence type="ECO:0000313" key="7">
    <source>
        <dbReference type="Proteomes" id="UP001500975"/>
    </source>
</evidence>
<keyword evidence="3 4" id="KW-0092">Biotin</keyword>
<gene>
    <name evidence="6" type="primary">accB_1</name>
    <name evidence="6" type="ORF">GCM10023165_10570</name>
</gene>
<sequence>MIAELVDMMLLAVRGSSVSEIEQHADGHRLRLVRDLGQQEIVAETPQAAAPAIAEADPVENERKEIVRAGMHGTFYRASAPDQPPLVELGQRVEAGQQLALIESMKMLHAVETDHAGRVAEVLASSGAPVEPGAPLFVIDAGESRDV</sequence>
<keyword evidence="4" id="KW-0444">Lipid biosynthesis</keyword>
<dbReference type="InterPro" id="IPR011053">
    <property type="entry name" value="Single_hybrid_motif"/>
</dbReference>
<evidence type="ECO:0000256" key="2">
    <source>
        <dbReference type="ARBA" id="ARBA00017562"/>
    </source>
</evidence>
<accession>A0ABP8H5D3</accession>
<evidence type="ECO:0000256" key="3">
    <source>
        <dbReference type="ARBA" id="ARBA00023267"/>
    </source>
</evidence>
<dbReference type="InterPro" id="IPR000089">
    <property type="entry name" value="Biotin_lipoyl"/>
</dbReference>
<name>A0ABP8H5D3_9BURK</name>
<dbReference type="PROSITE" id="PS50968">
    <property type="entry name" value="BIOTINYL_LIPOYL"/>
    <property type="match status" value="1"/>
</dbReference>